<gene>
    <name evidence="1" type="ORF">TrRE_jg7162</name>
</gene>
<comment type="caution">
    <text evidence="1">The sequence shown here is derived from an EMBL/GenBank/DDBJ whole genome shotgun (WGS) entry which is preliminary data.</text>
</comment>
<organism evidence="1 2">
    <name type="scientific">Triparma retinervis</name>
    <dbReference type="NCBI Taxonomy" id="2557542"/>
    <lineage>
        <taxon>Eukaryota</taxon>
        <taxon>Sar</taxon>
        <taxon>Stramenopiles</taxon>
        <taxon>Ochrophyta</taxon>
        <taxon>Bolidophyceae</taxon>
        <taxon>Parmales</taxon>
        <taxon>Triparmaceae</taxon>
        <taxon>Triparma</taxon>
    </lineage>
</organism>
<dbReference type="AlphaFoldDB" id="A0A9W7A3D7"/>
<dbReference type="OrthoDB" id="199766at2759"/>
<dbReference type="Proteomes" id="UP001165082">
    <property type="component" value="Unassembled WGS sequence"/>
</dbReference>
<evidence type="ECO:0000313" key="1">
    <source>
        <dbReference type="EMBL" id="GMH60625.1"/>
    </source>
</evidence>
<feature type="non-terminal residue" evidence="1">
    <location>
        <position position="1"/>
    </location>
</feature>
<keyword evidence="2" id="KW-1185">Reference proteome</keyword>
<name>A0A9W7A3D7_9STRA</name>
<sequence length="298" mass="34578">MPLWNSEEKVFDCYVAGVDSRSEDDTEAAVREVFGDLPGTVFEFEYDGLGNSRTEVLKRAWEEYSWATHVMFIDPDWMPVVGTVKKDQLSMDFTNFFFKIHDRNGKTARILDWMVLHEEGLGMKYRWHEQWIIPEGSPNDVTKPFLLGWEIEERKDQENWHTLEHADSFSYKRYLFEISELYQDYLLDPLDSRLLYYLGFDHLAAWEASQRMEPGSVDDAEVEMHLREGMKYLTARAGEGYLSRSGGSSGVKRWDEGAVPLDEMSYAALQYLGVMSWAVLKDGAAAEGWYKRCVEFDG</sequence>
<dbReference type="EMBL" id="BRXZ01002370">
    <property type="protein sequence ID" value="GMH60625.1"/>
    <property type="molecule type" value="Genomic_DNA"/>
</dbReference>
<accession>A0A9W7A3D7</accession>
<reference evidence="1" key="1">
    <citation type="submission" date="2022-07" db="EMBL/GenBank/DDBJ databases">
        <title>Genome analysis of Parmales, a sister group of diatoms, reveals the evolutionary specialization of diatoms from phago-mixotrophs to photoautotrophs.</title>
        <authorList>
            <person name="Ban H."/>
            <person name="Sato S."/>
            <person name="Yoshikawa S."/>
            <person name="Kazumasa Y."/>
            <person name="Nakamura Y."/>
            <person name="Ichinomiya M."/>
            <person name="Saitoh K."/>
            <person name="Sato N."/>
            <person name="Blanc-Mathieu R."/>
            <person name="Endo H."/>
            <person name="Kuwata A."/>
            <person name="Ogata H."/>
        </authorList>
    </citation>
    <scope>NUCLEOTIDE SEQUENCE</scope>
</reference>
<protein>
    <submittedName>
        <fullName evidence="1">Uncharacterized protein</fullName>
    </submittedName>
</protein>
<evidence type="ECO:0000313" key="2">
    <source>
        <dbReference type="Proteomes" id="UP001165082"/>
    </source>
</evidence>
<proteinExistence type="predicted"/>